<dbReference type="AlphaFoldDB" id="A0A1X7C0N7"/>
<dbReference type="STRING" id="1519643.SAMN06295933_0057"/>
<dbReference type="Pfam" id="PF08239">
    <property type="entry name" value="SH3_3"/>
    <property type="match status" value="1"/>
</dbReference>
<dbReference type="PROSITE" id="PS51257">
    <property type="entry name" value="PROKAR_LIPOPROTEIN"/>
    <property type="match status" value="1"/>
</dbReference>
<protein>
    <recommendedName>
        <fullName evidence="3">SH3b domain-containing protein</fullName>
    </recommendedName>
</protein>
<sequence length="724" mass="80330">MLSGKMRNLLFVGVLILFVVGGCIPHKSKDSGAYGSAKKVEKKVSTQVAGIAVSDVNMRQNPGKSGKKLAALRKGEKVVVLGRKGNWYKVNQQSSGKIGYVYYPYIDVQFSGVDSITGQIIKSTKVYAQPNLKNATKVSFRPGKKITALAKQGAFYTIKLDGKNSFVPVKSSILDLEKVTPPFHVVYVDAPAAPVAVKSKPKGKPKKTVAKKKETKKSVVDSSEESKESSFSLSSLWGDDEPRYSDKYREEKEVDPEEMLDIVRPSLTGYADEFAPVRRACMAKDYRAICELSNDYDGESYKDYKKAIDFAHEIGWLRTVERATLALDNGDFDKASKLFGASEKLADERDVRTGDADALQTGLSFLGTVSGQEGIGEYEILGYERVLSLNYKALAEILSGKKGAYNIAKRSIALQNRERDEFESMIRDLEIKEREKKNKIGANDPLKEFYSKVDMTLFEPKNKKERSAVLRQTSNAFINPFGDYLHGLILECESYYKPSLRSNAAIAYRKAAKLQPKAKKMLLQAKSDMGKPAKAYSNKRLVHVIVSEGFAPQKWTKNIMLPVTIPPMQVKTTELRTVSCVAGTPKVSFKGSPTRSLSEISNIEAISFRYDEDCSFVRTSNLVWKIGQSYVEKQMNILVSGLSFAKELLAEPDSRAWLSLPKKVYATRIFVKNDTSSATITITKPNGKILTRSSVKLPKGNAPVIIYGRANDDGVQLYASAFNK</sequence>
<dbReference type="InterPro" id="IPR003646">
    <property type="entry name" value="SH3-like_bac-type"/>
</dbReference>
<feature type="region of interest" description="Disordered" evidence="2">
    <location>
        <begin position="197"/>
        <end position="224"/>
    </location>
</feature>
<evidence type="ECO:0000259" key="3">
    <source>
        <dbReference type="PROSITE" id="PS51781"/>
    </source>
</evidence>
<proteinExistence type="predicted"/>
<name>A0A1X7C0N7_9BACT</name>
<keyword evidence="1" id="KW-0175">Coiled coil</keyword>
<keyword evidence="5" id="KW-1185">Reference proteome</keyword>
<evidence type="ECO:0000313" key="4">
    <source>
        <dbReference type="EMBL" id="SME87846.1"/>
    </source>
</evidence>
<evidence type="ECO:0000256" key="1">
    <source>
        <dbReference type="SAM" id="Coils"/>
    </source>
</evidence>
<dbReference type="PANTHER" id="PTHR34408:SF1">
    <property type="entry name" value="GLYCOSYL HYDROLASE FAMILY 19 DOMAIN-CONTAINING PROTEIN HI_1415"/>
    <property type="match status" value="1"/>
</dbReference>
<gene>
    <name evidence="4" type="ORF">SAMN06295933_0057</name>
</gene>
<accession>A0A1X7C0N7</accession>
<reference evidence="5" key="1">
    <citation type="submission" date="2017-04" db="EMBL/GenBank/DDBJ databases">
        <authorList>
            <person name="Varghese N."/>
            <person name="Submissions S."/>
        </authorList>
    </citation>
    <scope>NUCLEOTIDE SEQUENCE [LARGE SCALE GENOMIC DNA]</scope>
    <source>
        <strain evidence="5">K3S</strain>
    </source>
</reference>
<dbReference type="PANTHER" id="PTHR34408">
    <property type="entry name" value="FAMILY PROTEIN, PUTATIVE-RELATED"/>
    <property type="match status" value="1"/>
</dbReference>
<dbReference type="SMART" id="SM00287">
    <property type="entry name" value="SH3b"/>
    <property type="match status" value="2"/>
</dbReference>
<dbReference type="PROSITE" id="PS51781">
    <property type="entry name" value="SH3B"/>
    <property type="match status" value="1"/>
</dbReference>
<evidence type="ECO:0000256" key="2">
    <source>
        <dbReference type="SAM" id="MobiDB-lite"/>
    </source>
</evidence>
<feature type="coiled-coil region" evidence="1">
    <location>
        <begin position="412"/>
        <end position="439"/>
    </location>
</feature>
<dbReference type="OrthoDB" id="9769023at2"/>
<dbReference type="InterPro" id="IPR052354">
    <property type="entry name" value="Cell_Wall_Dynamics_Protein"/>
</dbReference>
<dbReference type="Proteomes" id="UP000192906">
    <property type="component" value="Unassembled WGS sequence"/>
</dbReference>
<feature type="domain" description="SH3b" evidence="3">
    <location>
        <begin position="46"/>
        <end position="110"/>
    </location>
</feature>
<dbReference type="EMBL" id="FWZU01000001">
    <property type="protein sequence ID" value="SME87846.1"/>
    <property type="molecule type" value="Genomic_DNA"/>
</dbReference>
<feature type="compositionally biased region" description="Basic residues" evidence="2">
    <location>
        <begin position="199"/>
        <end position="215"/>
    </location>
</feature>
<organism evidence="4 5">
    <name type="scientific">Desulfovibrio gilichinskyi</name>
    <dbReference type="NCBI Taxonomy" id="1519643"/>
    <lineage>
        <taxon>Bacteria</taxon>
        <taxon>Pseudomonadati</taxon>
        <taxon>Thermodesulfobacteriota</taxon>
        <taxon>Desulfovibrionia</taxon>
        <taxon>Desulfovibrionales</taxon>
        <taxon>Desulfovibrionaceae</taxon>
        <taxon>Desulfovibrio</taxon>
    </lineage>
</organism>
<evidence type="ECO:0000313" key="5">
    <source>
        <dbReference type="Proteomes" id="UP000192906"/>
    </source>
</evidence>
<dbReference type="Gene3D" id="2.30.30.40">
    <property type="entry name" value="SH3 Domains"/>
    <property type="match status" value="1"/>
</dbReference>